<dbReference type="RefSeq" id="WP_343919873.1">
    <property type="nucleotide sequence ID" value="NZ_BAAAKK010000005.1"/>
</dbReference>
<keyword evidence="5" id="KW-1185">Reference proteome</keyword>
<feature type="domain" description="Plastocyanin-like" evidence="3">
    <location>
        <begin position="90"/>
        <end position="203"/>
    </location>
</feature>
<evidence type="ECO:0000256" key="1">
    <source>
        <dbReference type="ARBA" id="ARBA00010609"/>
    </source>
</evidence>
<dbReference type="PROSITE" id="PS51318">
    <property type="entry name" value="TAT"/>
    <property type="match status" value="1"/>
</dbReference>
<dbReference type="CDD" id="cd13889">
    <property type="entry name" value="CuRO_3_BOD"/>
    <property type="match status" value="1"/>
</dbReference>
<dbReference type="Pfam" id="PF07731">
    <property type="entry name" value="Cu-oxidase_2"/>
    <property type="match status" value="1"/>
</dbReference>
<dbReference type="InterPro" id="IPR045087">
    <property type="entry name" value="Cu-oxidase_fam"/>
</dbReference>
<gene>
    <name evidence="4" type="ORF">GCM10009640_19440</name>
</gene>
<proteinExistence type="inferred from homology"/>
<dbReference type="Pfam" id="PF07732">
    <property type="entry name" value="Cu-oxidase_3"/>
    <property type="match status" value="1"/>
</dbReference>
<name>A0ABN1YW60_9MICO</name>
<dbReference type="PANTHER" id="PTHR48267">
    <property type="entry name" value="CUPREDOXIN SUPERFAMILY PROTEIN"/>
    <property type="match status" value="1"/>
</dbReference>
<feature type="domain" description="Plastocyanin-like" evidence="2">
    <location>
        <begin position="412"/>
        <end position="513"/>
    </location>
</feature>
<comment type="caution">
    <text evidence="4">The sequence shown here is derived from an EMBL/GenBank/DDBJ whole genome shotgun (WGS) entry which is preliminary data.</text>
</comment>
<evidence type="ECO:0000259" key="3">
    <source>
        <dbReference type="Pfam" id="PF07732"/>
    </source>
</evidence>
<dbReference type="Gene3D" id="2.60.40.420">
    <property type="entry name" value="Cupredoxins - blue copper proteins"/>
    <property type="match status" value="3"/>
</dbReference>
<sequence>MALTRRQFLLAGGVGVLGAAGALAIPLANVDAKSASRLSTADMPRPYLTALTRAPILQPNATGIDPVDGHPVQYYTVTQMAAVAAILPRLRTPILGYNGIFPGPTISVERGTKAVLRVRNQLPLRHPFGGHLLATSTHLHGSASLPQFDGYASDLTNRGFKKDYQYPNYQQARTLWYHDHSVHTTALNVYAGLAAQYHVHDPQERQLLPQGEFDVALTINDAMFAANGSLGYDHNSHSGLWGDVILVNGKPWPTMKVQRRVYRFRILNASISRSLRPTLSTGDPLIVVATDGGLMPVARSVSSYRHASAERYEVLIDFRKYTNGQRILLRNLSNDNNVAYANTDKIMAFDVVDTPVNTGDPTWNTIPTVLAGSEIMSLTTAQSTKTRRFRVKRNDRTNLWTIGEDTWQDVVASGFRKVVADPGLNAVEIWEFENSSDGWFHPIHMHLVDFQVLSRNGQAPFPYELGPKDTVYVGEREIVRVLVKFGPHRGKYIMHCHNLPHEDHDMMVQFSVGLADGEVDANDPITAAPASWDDGS</sequence>
<dbReference type="InterPro" id="IPR011706">
    <property type="entry name" value="Cu-oxidase_C"/>
</dbReference>
<evidence type="ECO:0000313" key="5">
    <source>
        <dbReference type="Proteomes" id="UP001501266"/>
    </source>
</evidence>
<dbReference type="InterPro" id="IPR011707">
    <property type="entry name" value="Cu-oxidase-like_N"/>
</dbReference>
<dbReference type="InterPro" id="IPR008972">
    <property type="entry name" value="Cupredoxin"/>
</dbReference>
<accession>A0ABN1YW60</accession>
<protein>
    <submittedName>
        <fullName evidence="4">Multicopper oxidase family protein</fullName>
    </submittedName>
</protein>
<dbReference type="InterPro" id="IPR006311">
    <property type="entry name" value="TAT_signal"/>
</dbReference>
<dbReference type="EMBL" id="BAAAKK010000005">
    <property type="protein sequence ID" value="GAA1424044.1"/>
    <property type="molecule type" value="Genomic_DNA"/>
</dbReference>
<evidence type="ECO:0000313" key="4">
    <source>
        <dbReference type="EMBL" id="GAA1424044.1"/>
    </source>
</evidence>
<comment type="similarity">
    <text evidence="1">Belongs to the multicopper oxidase family.</text>
</comment>
<dbReference type="SUPFAM" id="SSF49503">
    <property type="entry name" value="Cupredoxins"/>
    <property type="match status" value="2"/>
</dbReference>
<evidence type="ECO:0000259" key="2">
    <source>
        <dbReference type="Pfam" id="PF07731"/>
    </source>
</evidence>
<dbReference type="Proteomes" id="UP001501266">
    <property type="component" value="Unassembled WGS sequence"/>
</dbReference>
<dbReference type="PANTHER" id="PTHR48267:SF1">
    <property type="entry name" value="BILIRUBIN OXIDASE"/>
    <property type="match status" value="1"/>
</dbReference>
<reference evidence="4 5" key="1">
    <citation type="journal article" date="2019" name="Int. J. Syst. Evol. Microbiol.">
        <title>The Global Catalogue of Microorganisms (GCM) 10K type strain sequencing project: providing services to taxonomists for standard genome sequencing and annotation.</title>
        <authorList>
            <consortium name="The Broad Institute Genomics Platform"/>
            <consortium name="The Broad Institute Genome Sequencing Center for Infectious Disease"/>
            <person name="Wu L."/>
            <person name="Ma J."/>
        </authorList>
    </citation>
    <scope>NUCLEOTIDE SEQUENCE [LARGE SCALE GENOMIC DNA]</scope>
    <source>
        <strain evidence="4 5">JCM 12398</strain>
    </source>
</reference>
<organism evidence="4 5">
    <name type="scientific">Agrococcus citreus</name>
    <dbReference type="NCBI Taxonomy" id="84643"/>
    <lineage>
        <taxon>Bacteria</taxon>
        <taxon>Bacillati</taxon>
        <taxon>Actinomycetota</taxon>
        <taxon>Actinomycetes</taxon>
        <taxon>Micrococcales</taxon>
        <taxon>Microbacteriaceae</taxon>
        <taxon>Agrococcus</taxon>
    </lineage>
</organism>